<feature type="chain" id="PRO_5043855656" evidence="1">
    <location>
        <begin position="19"/>
        <end position="67"/>
    </location>
</feature>
<evidence type="ECO:0000313" key="2">
    <source>
        <dbReference type="EMBL" id="KAK8371720.1"/>
    </source>
</evidence>
<dbReference type="EMBL" id="JARAKH010006415">
    <property type="protein sequence ID" value="KAK8371720.1"/>
    <property type="molecule type" value="Genomic_DNA"/>
</dbReference>
<keyword evidence="1" id="KW-0732">Signal</keyword>
<reference evidence="2 3" key="1">
    <citation type="submission" date="2023-03" db="EMBL/GenBank/DDBJ databases">
        <title>High-quality genome of Scylla paramamosain provides insights in environmental adaptation.</title>
        <authorList>
            <person name="Zhang L."/>
        </authorList>
    </citation>
    <scope>NUCLEOTIDE SEQUENCE [LARGE SCALE GENOMIC DNA]</scope>
    <source>
        <strain evidence="2">LZ_2023a</strain>
        <tissue evidence="2">Muscle</tissue>
    </source>
</reference>
<dbReference type="AlphaFoldDB" id="A0AAW0S8R9"/>
<comment type="caution">
    <text evidence="2">The sequence shown here is derived from an EMBL/GenBank/DDBJ whole genome shotgun (WGS) entry which is preliminary data.</text>
</comment>
<feature type="signal peptide" evidence="1">
    <location>
        <begin position="1"/>
        <end position="18"/>
    </location>
</feature>
<organism evidence="2 3">
    <name type="scientific">Scylla paramamosain</name>
    <name type="common">Mud crab</name>
    <dbReference type="NCBI Taxonomy" id="85552"/>
    <lineage>
        <taxon>Eukaryota</taxon>
        <taxon>Metazoa</taxon>
        <taxon>Ecdysozoa</taxon>
        <taxon>Arthropoda</taxon>
        <taxon>Crustacea</taxon>
        <taxon>Multicrustacea</taxon>
        <taxon>Malacostraca</taxon>
        <taxon>Eumalacostraca</taxon>
        <taxon>Eucarida</taxon>
        <taxon>Decapoda</taxon>
        <taxon>Pleocyemata</taxon>
        <taxon>Brachyura</taxon>
        <taxon>Eubrachyura</taxon>
        <taxon>Portunoidea</taxon>
        <taxon>Portunidae</taxon>
        <taxon>Portuninae</taxon>
        <taxon>Scylla</taxon>
    </lineage>
</organism>
<evidence type="ECO:0000256" key="1">
    <source>
        <dbReference type="SAM" id="SignalP"/>
    </source>
</evidence>
<name>A0AAW0S8R9_SCYPA</name>
<proteinExistence type="predicted"/>
<gene>
    <name evidence="2" type="ORF">O3P69_018970</name>
</gene>
<sequence>MKHLTALLHTLFGPLASAMRKLAGRRRRWRVKAARHPPAAPQTTVTSEQLSSLIPLWRPANLTIWKK</sequence>
<accession>A0AAW0S8R9</accession>
<evidence type="ECO:0000313" key="3">
    <source>
        <dbReference type="Proteomes" id="UP001487740"/>
    </source>
</evidence>
<dbReference type="Proteomes" id="UP001487740">
    <property type="component" value="Unassembled WGS sequence"/>
</dbReference>
<keyword evidence="3" id="KW-1185">Reference proteome</keyword>
<protein>
    <submittedName>
        <fullName evidence="2">Uncharacterized protein</fullName>
    </submittedName>
</protein>